<dbReference type="Proteomes" id="UP000247772">
    <property type="component" value="Unassembled WGS sequence"/>
</dbReference>
<feature type="region of interest" description="Disordered" evidence="1">
    <location>
        <begin position="190"/>
        <end position="212"/>
    </location>
</feature>
<dbReference type="OrthoDB" id="7057642at2"/>
<organism evidence="2 3">
    <name type="scientific">Paraburkholderia silvatlantica</name>
    <dbReference type="NCBI Taxonomy" id="321895"/>
    <lineage>
        <taxon>Bacteria</taxon>
        <taxon>Pseudomonadati</taxon>
        <taxon>Pseudomonadota</taxon>
        <taxon>Betaproteobacteria</taxon>
        <taxon>Burkholderiales</taxon>
        <taxon>Burkholderiaceae</taxon>
        <taxon>Paraburkholderia</taxon>
    </lineage>
</organism>
<accession>A0A2V4TXF2</accession>
<comment type="caution">
    <text evidence="2">The sequence shown here is derived from an EMBL/GenBank/DDBJ whole genome shotgun (WGS) entry which is preliminary data.</text>
</comment>
<evidence type="ECO:0000313" key="2">
    <source>
        <dbReference type="EMBL" id="PYE23294.1"/>
    </source>
</evidence>
<evidence type="ECO:0000313" key="3">
    <source>
        <dbReference type="Proteomes" id="UP000247772"/>
    </source>
</evidence>
<dbReference type="InterPro" id="IPR021332">
    <property type="entry name" value="DUF2944"/>
</dbReference>
<dbReference type="RefSeq" id="WP_110855161.1">
    <property type="nucleotide sequence ID" value="NZ_QJSQ01000008.1"/>
</dbReference>
<protein>
    <recommendedName>
        <fullName evidence="4">DUF2946 family protein</fullName>
    </recommendedName>
</protein>
<reference evidence="2 3" key="1">
    <citation type="submission" date="2018-06" db="EMBL/GenBank/DDBJ databases">
        <title>Genomic Encyclopedia of Type Strains, Phase IV (KMG-V): Genome sequencing to study the core and pangenomes of soil and plant-associated prokaryotes.</title>
        <authorList>
            <person name="Whitman W."/>
        </authorList>
    </citation>
    <scope>NUCLEOTIDE SEQUENCE [LARGE SCALE GENOMIC DNA]</scope>
    <source>
        <strain evidence="2 3">SRCL-318</strain>
    </source>
</reference>
<dbReference type="Pfam" id="PF11161">
    <property type="entry name" value="DUF2944"/>
    <property type="match status" value="1"/>
</dbReference>
<evidence type="ECO:0000256" key="1">
    <source>
        <dbReference type="SAM" id="MobiDB-lite"/>
    </source>
</evidence>
<dbReference type="AlphaFoldDB" id="A0A2V4TXF2"/>
<gene>
    <name evidence="2" type="ORF">C7410_108193</name>
</gene>
<dbReference type="EMBL" id="QJSQ01000008">
    <property type="protein sequence ID" value="PYE23294.1"/>
    <property type="molecule type" value="Genomic_DNA"/>
</dbReference>
<evidence type="ECO:0008006" key="4">
    <source>
        <dbReference type="Google" id="ProtNLM"/>
    </source>
</evidence>
<proteinExistence type="predicted"/>
<sequence length="212" mass="23090">MDDIVKQALARWPNVPHCTGWLLLDARGNWRMRDEAAQAQNAPGTAIRHEALLGFINRNYERDEHGQWYFQNGPQRVYVELEYTPWIVRLATGPDGGGNALTLTDQGGQAFEPVAAYLDEAGSVVFADAGTPPRAALLHDHDLDLFADHATLADDAHSGTFHWRADTALPLQPVKRADVSTRFAFVTSPARAGREAQTAQHSASGAPPASAD</sequence>
<name>A0A2V4TXF2_9BURK</name>